<protein>
    <recommendedName>
        <fullName evidence="2">Zinc finger CGNR domain-containing protein</fullName>
    </recommendedName>
</protein>
<comment type="caution">
    <text evidence="3">The sequence shown here is derived from an EMBL/GenBank/DDBJ whole genome shotgun (WGS) entry which is preliminary data.</text>
</comment>
<dbReference type="SUPFAM" id="SSF160904">
    <property type="entry name" value="Jann2411-like"/>
    <property type="match status" value="1"/>
</dbReference>
<evidence type="ECO:0000256" key="1">
    <source>
        <dbReference type="SAM" id="MobiDB-lite"/>
    </source>
</evidence>
<dbReference type="Pfam" id="PF11706">
    <property type="entry name" value="zf-CGNR"/>
    <property type="match status" value="1"/>
</dbReference>
<feature type="compositionally biased region" description="Polar residues" evidence="1">
    <location>
        <begin position="1"/>
        <end position="17"/>
    </location>
</feature>
<dbReference type="InterPro" id="IPR023286">
    <property type="entry name" value="ABATE_dom_sf"/>
</dbReference>
<evidence type="ECO:0000259" key="2">
    <source>
        <dbReference type="Pfam" id="PF11706"/>
    </source>
</evidence>
<dbReference type="InParanoid" id="D6TZ79"/>
<organism evidence="3 4">
    <name type="scientific">Ktedonobacter racemifer DSM 44963</name>
    <dbReference type="NCBI Taxonomy" id="485913"/>
    <lineage>
        <taxon>Bacteria</taxon>
        <taxon>Bacillati</taxon>
        <taxon>Chloroflexota</taxon>
        <taxon>Ktedonobacteria</taxon>
        <taxon>Ktedonobacterales</taxon>
        <taxon>Ktedonobacteraceae</taxon>
        <taxon>Ktedonobacter</taxon>
    </lineage>
</organism>
<feature type="region of interest" description="Disordered" evidence="1">
    <location>
        <begin position="1"/>
        <end position="22"/>
    </location>
</feature>
<gene>
    <name evidence="3" type="ORF">Krac_2626</name>
</gene>
<dbReference type="STRING" id="485913.Krac_2626"/>
<feature type="domain" description="Zinc finger CGNR" evidence="2">
    <location>
        <begin position="43"/>
        <end position="71"/>
    </location>
</feature>
<dbReference type="Gene3D" id="1.10.3300.10">
    <property type="entry name" value="Jann2411-like domain"/>
    <property type="match status" value="1"/>
</dbReference>
<dbReference type="Proteomes" id="UP000004508">
    <property type="component" value="Unassembled WGS sequence"/>
</dbReference>
<proteinExistence type="predicted"/>
<evidence type="ECO:0000313" key="4">
    <source>
        <dbReference type="Proteomes" id="UP000004508"/>
    </source>
</evidence>
<dbReference type="InterPro" id="IPR021005">
    <property type="entry name" value="Znf_CGNR"/>
</dbReference>
<reference evidence="3 4" key="1">
    <citation type="journal article" date="2011" name="Stand. Genomic Sci.">
        <title>Non-contiguous finished genome sequence and contextual data of the filamentous soil bacterium Ktedonobacter racemifer type strain (SOSP1-21).</title>
        <authorList>
            <person name="Chang Y.J."/>
            <person name="Land M."/>
            <person name="Hauser L."/>
            <person name="Chertkov O."/>
            <person name="Del Rio T.G."/>
            <person name="Nolan M."/>
            <person name="Copeland A."/>
            <person name="Tice H."/>
            <person name="Cheng J.F."/>
            <person name="Lucas S."/>
            <person name="Han C."/>
            <person name="Goodwin L."/>
            <person name="Pitluck S."/>
            <person name="Ivanova N."/>
            <person name="Ovchinikova G."/>
            <person name="Pati A."/>
            <person name="Chen A."/>
            <person name="Palaniappan K."/>
            <person name="Mavromatis K."/>
            <person name="Liolios K."/>
            <person name="Brettin T."/>
            <person name="Fiebig A."/>
            <person name="Rohde M."/>
            <person name="Abt B."/>
            <person name="Goker M."/>
            <person name="Detter J.C."/>
            <person name="Woyke T."/>
            <person name="Bristow J."/>
            <person name="Eisen J.A."/>
            <person name="Markowitz V."/>
            <person name="Hugenholtz P."/>
            <person name="Kyrpides N.C."/>
            <person name="Klenk H.P."/>
            <person name="Lapidus A."/>
        </authorList>
    </citation>
    <scope>NUCLEOTIDE SEQUENCE [LARGE SCALE GENOMIC DNA]</scope>
    <source>
        <strain evidence="4">DSM 44963</strain>
    </source>
</reference>
<sequence>MSTAYSTQATYKGTPHSSPCLKGQGHPAAFWVKEKYLEGQRKYDESPNHTRRWCEDTCANMMRVRRFREKKRAHDFSPPLAH</sequence>
<dbReference type="AlphaFoldDB" id="D6TZ79"/>
<dbReference type="EMBL" id="ADVG01000004">
    <property type="protein sequence ID" value="EFH81869.1"/>
    <property type="molecule type" value="Genomic_DNA"/>
</dbReference>
<dbReference type="RefSeq" id="WP_007919510.1">
    <property type="nucleotide sequence ID" value="NZ_ADVG01000004.1"/>
</dbReference>
<keyword evidence="4" id="KW-1185">Reference proteome</keyword>
<accession>D6TZ79</accession>
<dbReference type="OrthoDB" id="3531194at2"/>
<name>D6TZ79_KTERA</name>
<evidence type="ECO:0000313" key="3">
    <source>
        <dbReference type="EMBL" id="EFH81869.1"/>
    </source>
</evidence>